<dbReference type="CDD" id="cd02966">
    <property type="entry name" value="TlpA_like_family"/>
    <property type="match status" value="1"/>
</dbReference>
<dbReference type="PANTHER" id="PTHR42852:SF6">
    <property type="entry name" value="THIOL:DISULFIDE INTERCHANGE PROTEIN DSBE"/>
    <property type="match status" value="1"/>
</dbReference>
<dbReference type="PROSITE" id="PS51352">
    <property type="entry name" value="THIOREDOXIN_2"/>
    <property type="match status" value="1"/>
</dbReference>
<dbReference type="RefSeq" id="WP_264282402.1">
    <property type="nucleotide sequence ID" value="NZ_CP107006.1"/>
</dbReference>
<feature type="signal peptide" evidence="5">
    <location>
        <begin position="1"/>
        <end position="18"/>
    </location>
</feature>
<dbReference type="PROSITE" id="PS00194">
    <property type="entry name" value="THIOREDOXIN_1"/>
    <property type="match status" value="1"/>
</dbReference>
<keyword evidence="8" id="KW-1185">Reference proteome</keyword>
<proteinExistence type="predicted"/>
<keyword evidence="4" id="KW-0676">Redox-active center</keyword>
<keyword evidence="2" id="KW-0201">Cytochrome c-type biogenesis</keyword>
<dbReference type="InterPro" id="IPR000866">
    <property type="entry name" value="AhpC/TSA"/>
</dbReference>
<dbReference type="Gene3D" id="3.40.30.10">
    <property type="entry name" value="Glutaredoxin"/>
    <property type="match status" value="1"/>
</dbReference>
<keyword evidence="3" id="KW-1015">Disulfide bond</keyword>
<dbReference type="Pfam" id="PF00578">
    <property type="entry name" value="AhpC-TSA"/>
    <property type="match status" value="1"/>
</dbReference>
<name>A0ABY6J4C8_9BACT</name>
<dbReference type="InterPro" id="IPR050553">
    <property type="entry name" value="Thioredoxin_ResA/DsbE_sf"/>
</dbReference>
<evidence type="ECO:0000313" key="8">
    <source>
        <dbReference type="Proteomes" id="UP001162741"/>
    </source>
</evidence>
<feature type="domain" description="Thioredoxin" evidence="6">
    <location>
        <begin position="231"/>
        <end position="372"/>
    </location>
</feature>
<sequence>MRNYITALLCLSALSASAQYSGKFTVKGKLTQKATQDTIYLHYFADGKQMTDSMVTVKGTFQFKGEIKEPVVAYLGFRGARDRRPDNRKLYLQPGTIVLTGTDSVRHGKITGSTINRDAEALDKVVRPYMDSVIALRMKAMRLTKEEKAAPEFKVLEANFREMLDSSEAVRIRYVKAHPKSYTSLETVSNMAGMVIDYEKINPLFLSLDTTLQQLPMGRTLAKRMFVAKNTGIGVKLADFTSKDTSRNDLRMSDVVKTGKVTLIDFWASWCGPCRAENPNVVKAFNAFHDKGFNILSVSLDDKLAYWKQAIVKDGMPWYHVSGLQKWEEPAAKLYGIEGVPDNFLVDGEGRVIARGLRGEALYKKVEAVLKQ</sequence>
<protein>
    <submittedName>
        <fullName evidence="7">AhpC/TSA family protein</fullName>
    </submittedName>
</protein>
<comment type="subcellular location">
    <subcellularLocation>
        <location evidence="1">Cell envelope</location>
    </subcellularLocation>
</comment>
<keyword evidence="5" id="KW-0732">Signal</keyword>
<evidence type="ECO:0000259" key="6">
    <source>
        <dbReference type="PROSITE" id="PS51352"/>
    </source>
</evidence>
<dbReference type="EMBL" id="CP107006">
    <property type="protein sequence ID" value="UYQ94530.1"/>
    <property type="molecule type" value="Genomic_DNA"/>
</dbReference>
<gene>
    <name evidence="7" type="ORF">MKQ68_05425</name>
</gene>
<accession>A0ABY6J4C8</accession>
<dbReference type="InterPro" id="IPR017937">
    <property type="entry name" value="Thioredoxin_CS"/>
</dbReference>
<evidence type="ECO:0000256" key="3">
    <source>
        <dbReference type="ARBA" id="ARBA00023157"/>
    </source>
</evidence>
<evidence type="ECO:0000313" key="7">
    <source>
        <dbReference type="EMBL" id="UYQ94530.1"/>
    </source>
</evidence>
<dbReference type="Pfam" id="PF14289">
    <property type="entry name" value="DUF4369"/>
    <property type="match status" value="1"/>
</dbReference>
<organism evidence="7 8">
    <name type="scientific">Chitinophaga horti</name>
    <dbReference type="NCBI Taxonomy" id="2920382"/>
    <lineage>
        <taxon>Bacteria</taxon>
        <taxon>Pseudomonadati</taxon>
        <taxon>Bacteroidota</taxon>
        <taxon>Chitinophagia</taxon>
        <taxon>Chitinophagales</taxon>
        <taxon>Chitinophagaceae</taxon>
        <taxon>Chitinophaga</taxon>
    </lineage>
</organism>
<feature type="chain" id="PRO_5047351497" evidence="5">
    <location>
        <begin position="19"/>
        <end position="372"/>
    </location>
</feature>
<evidence type="ECO:0000256" key="5">
    <source>
        <dbReference type="SAM" id="SignalP"/>
    </source>
</evidence>
<dbReference type="SUPFAM" id="SSF52833">
    <property type="entry name" value="Thioredoxin-like"/>
    <property type="match status" value="1"/>
</dbReference>
<evidence type="ECO:0000256" key="1">
    <source>
        <dbReference type="ARBA" id="ARBA00004196"/>
    </source>
</evidence>
<evidence type="ECO:0000256" key="4">
    <source>
        <dbReference type="ARBA" id="ARBA00023284"/>
    </source>
</evidence>
<dbReference type="InterPro" id="IPR036249">
    <property type="entry name" value="Thioredoxin-like_sf"/>
</dbReference>
<dbReference type="InterPro" id="IPR025380">
    <property type="entry name" value="DUF4369"/>
</dbReference>
<dbReference type="Proteomes" id="UP001162741">
    <property type="component" value="Chromosome"/>
</dbReference>
<evidence type="ECO:0000256" key="2">
    <source>
        <dbReference type="ARBA" id="ARBA00022748"/>
    </source>
</evidence>
<dbReference type="PANTHER" id="PTHR42852">
    <property type="entry name" value="THIOL:DISULFIDE INTERCHANGE PROTEIN DSBE"/>
    <property type="match status" value="1"/>
</dbReference>
<reference evidence="7" key="1">
    <citation type="submission" date="2022-10" db="EMBL/GenBank/DDBJ databases">
        <title>Chitinophaga sp. nov., isolated from soil.</title>
        <authorList>
            <person name="Jeon C.O."/>
        </authorList>
    </citation>
    <scope>NUCLEOTIDE SEQUENCE</scope>
    <source>
        <strain evidence="7">R8</strain>
    </source>
</reference>
<dbReference type="InterPro" id="IPR013766">
    <property type="entry name" value="Thioredoxin_domain"/>
</dbReference>